<feature type="binding site" evidence="19">
    <location>
        <begin position="7"/>
        <end position="14"/>
    </location>
    <ligand>
        <name>GTP</name>
        <dbReference type="ChEBI" id="CHEBI:37565"/>
    </ligand>
</feature>
<evidence type="ECO:0000256" key="14">
    <source>
        <dbReference type="ARBA" id="ARBA00022840"/>
    </source>
</evidence>
<dbReference type="AlphaFoldDB" id="A0A8J6LYP6"/>
<evidence type="ECO:0000256" key="16">
    <source>
        <dbReference type="ARBA" id="ARBA00029570"/>
    </source>
</evidence>
<dbReference type="EC" id="2.7.1.156" evidence="8"/>
<keyword evidence="13 20" id="KW-0418">Kinase</keyword>
<dbReference type="Pfam" id="PF02283">
    <property type="entry name" value="CobU"/>
    <property type="match status" value="1"/>
</dbReference>
<evidence type="ECO:0000256" key="19">
    <source>
        <dbReference type="PIRSR" id="PIRSR006135-2"/>
    </source>
</evidence>
<evidence type="ECO:0000256" key="18">
    <source>
        <dbReference type="PIRSR" id="PIRSR006135-1"/>
    </source>
</evidence>
<evidence type="ECO:0000256" key="13">
    <source>
        <dbReference type="ARBA" id="ARBA00022777"/>
    </source>
</evidence>
<comment type="pathway">
    <text evidence="6">Cofactor biosynthesis; adenosylcobalamin biosynthesis; adenosylcobalamin from cob(II)yrinate a,c-diamide: step 5/7.</text>
</comment>
<comment type="catalytic activity">
    <reaction evidence="1">
        <text>adenosylcob(III)inamide + ATP = adenosylcob(III)inamide phosphate + ADP + H(+)</text>
        <dbReference type="Rhea" id="RHEA:15769"/>
        <dbReference type="ChEBI" id="CHEBI:2480"/>
        <dbReference type="ChEBI" id="CHEBI:15378"/>
        <dbReference type="ChEBI" id="CHEBI:30616"/>
        <dbReference type="ChEBI" id="CHEBI:58502"/>
        <dbReference type="ChEBI" id="CHEBI:456216"/>
        <dbReference type="EC" id="2.7.1.156"/>
    </reaction>
</comment>
<dbReference type="SUPFAM" id="SSF52540">
    <property type="entry name" value="P-loop containing nucleoside triphosphate hydrolases"/>
    <property type="match status" value="1"/>
</dbReference>
<feature type="binding site" evidence="19">
    <location>
        <begin position="49"/>
        <end position="52"/>
    </location>
    <ligand>
        <name>GTP</name>
        <dbReference type="ChEBI" id="CHEBI:37565"/>
    </ligand>
</feature>
<evidence type="ECO:0000313" key="21">
    <source>
        <dbReference type="Proteomes" id="UP000597668"/>
    </source>
</evidence>
<comment type="similarity">
    <text evidence="7">Belongs to the CobU/CobP family.</text>
</comment>
<dbReference type="GO" id="GO:0008820">
    <property type="term" value="F:cobinamide phosphate guanylyltransferase activity"/>
    <property type="evidence" value="ECO:0007669"/>
    <property type="project" value="UniProtKB-EC"/>
</dbReference>
<evidence type="ECO:0000256" key="9">
    <source>
        <dbReference type="ARBA" id="ARBA00012523"/>
    </source>
</evidence>
<dbReference type="GO" id="GO:0043752">
    <property type="term" value="F:adenosylcobinamide kinase activity"/>
    <property type="evidence" value="ECO:0007669"/>
    <property type="project" value="UniProtKB-EC"/>
</dbReference>
<dbReference type="UniPathway" id="UPA00148">
    <property type="reaction ID" value="UER00236"/>
</dbReference>
<dbReference type="InterPro" id="IPR027417">
    <property type="entry name" value="P-loop_NTPase"/>
</dbReference>
<protein>
    <recommendedName>
        <fullName evidence="16">Adenosylcobinamide kinase</fullName>
        <ecNumber evidence="8">2.7.1.156</ecNumber>
        <ecNumber evidence="9">2.7.7.62</ecNumber>
    </recommendedName>
    <alternativeName>
        <fullName evidence="17">Adenosylcobinamide-phosphate guanylyltransferase</fullName>
    </alternativeName>
</protein>
<organism evidence="20 21">
    <name type="scientific">Neobittarella massiliensis</name>
    <name type="common">ex Bilen et al. 2018</name>
    <dbReference type="NCBI Taxonomy" id="2041842"/>
    <lineage>
        <taxon>Bacteria</taxon>
        <taxon>Bacillati</taxon>
        <taxon>Bacillota</taxon>
        <taxon>Clostridia</taxon>
        <taxon>Eubacteriales</taxon>
        <taxon>Oscillospiraceae</taxon>
        <taxon>Neobittarella (ex Bilen et al. 2018)</taxon>
    </lineage>
</organism>
<evidence type="ECO:0000256" key="10">
    <source>
        <dbReference type="ARBA" id="ARBA00022573"/>
    </source>
</evidence>
<evidence type="ECO:0000256" key="5">
    <source>
        <dbReference type="ARBA" id="ARBA00004692"/>
    </source>
</evidence>
<dbReference type="GO" id="GO:0005524">
    <property type="term" value="F:ATP binding"/>
    <property type="evidence" value="ECO:0007669"/>
    <property type="project" value="UniProtKB-KW"/>
</dbReference>
<dbReference type="PANTHER" id="PTHR34848">
    <property type="match status" value="1"/>
</dbReference>
<evidence type="ECO:0000313" key="20">
    <source>
        <dbReference type="EMBL" id="MBC3515703.1"/>
    </source>
</evidence>
<evidence type="ECO:0000256" key="17">
    <source>
        <dbReference type="ARBA" id="ARBA00030571"/>
    </source>
</evidence>
<evidence type="ECO:0000256" key="3">
    <source>
        <dbReference type="ARBA" id="ARBA00001522"/>
    </source>
</evidence>
<comment type="catalytic activity">
    <reaction evidence="2">
        <text>adenosylcob(III)inamide phosphate + GTP + H(+) = adenosylcob(III)inamide-GDP + diphosphate</text>
        <dbReference type="Rhea" id="RHEA:22712"/>
        <dbReference type="ChEBI" id="CHEBI:15378"/>
        <dbReference type="ChEBI" id="CHEBI:33019"/>
        <dbReference type="ChEBI" id="CHEBI:37565"/>
        <dbReference type="ChEBI" id="CHEBI:58502"/>
        <dbReference type="ChEBI" id="CHEBI:60487"/>
        <dbReference type="EC" id="2.7.7.62"/>
    </reaction>
</comment>
<evidence type="ECO:0000256" key="11">
    <source>
        <dbReference type="ARBA" id="ARBA00022679"/>
    </source>
</evidence>
<keyword evidence="20" id="KW-0548">Nucleotidyltransferase</keyword>
<evidence type="ECO:0000256" key="4">
    <source>
        <dbReference type="ARBA" id="ARBA00003889"/>
    </source>
</evidence>
<comment type="catalytic activity">
    <reaction evidence="3">
        <text>adenosylcob(III)inamide + GTP = adenosylcob(III)inamide phosphate + GDP + H(+)</text>
        <dbReference type="Rhea" id="RHEA:15765"/>
        <dbReference type="ChEBI" id="CHEBI:2480"/>
        <dbReference type="ChEBI" id="CHEBI:15378"/>
        <dbReference type="ChEBI" id="CHEBI:37565"/>
        <dbReference type="ChEBI" id="CHEBI:58189"/>
        <dbReference type="ChEBI" id="CHEBI:58502"/>
        <dbReference type="EC" id="2.7.1.156"/>
    </reaction>
</comment>
<sequence>MMALLCGPSGSGKSLLAETLAQRWGKNKLYVATMEPFGDEAAQRIRRHRQQRQHKGFLSVDRYTDIGALHTCGCDTVLLECMGNLLANELYAPGGAGDRADTYILQGITALYERCTHLIVVTNEVGASADEYSSETWHYIELLGRINCLLARQSDLVADVICGVPHFLRGEALW</sequence>
<keyword evidence="21" id="KW-1185">Reference proteome</keyword>
<keyword evidence="11" id="KW-0808">Transferase</keyword>
<dbReference type="InterPro" id="IPR003203">
    <property type="entry name" value="CobU/CobP"/>
</dbReference>
<feature type="binding site" evidence="19">
    <location>
        <position position="80"/>
    </location>
    <ligand>
        <name>GTP</name>
        <dbReference type="ChEBI" id="CHEBI:37565"/>
    </ligand>
</feature>
<keyword evidence="15 19" id="KW-0342">GTP-binding</keyword>
<dbReference type="GO" id="GO:0009236">
    <property type="term" value="P:cobalamin biosynthetic process"/>
    <property type="evidence" value="ECO:0007669"/>
    <property type="project" value="UniProtKB-UniPathway"/>
</dbReference>
<evidence type="ECO:0000256" key="6">
    <source>
        <dbReference type="ARBA" id="ARBA00005159"/>
    </source>
</evidence>
<dbReference type="Gene3D" id="3.40.50.300">
    <property type="entry name" value="P-loop containing nucleotide triphosphate hydrolases"/>
    <property type="match status" value="1"/>
</dbReference>
<comment type="caution">
    <text evidence="20">The sequence shown here is derived from an EMBL/GenBank/DDBJ whole genome shotgun (WGS) entry which is preliminary data.</text>
</comment>
<evidence type="ECO:0000256" key="7">
    <source>
        <dbReference type="ARBA" id="ARBA00007490"/>
    </source>
</evidence>
<dbReference type="EC" id="2.7.7.62" evidence="9"/>
<name>A0A8J6LYP6_9FIRM</name>
<evidence type="ECO:0000256" key="8">
    <source>
        <dbReference type="ARBA" id="ARBA00012016"/>
    </source>
</evidence>
<evidence type="ECO:0000256" key="12">
    <source>
        <dbReference type="ARBA" id="ARBA00022741"/>
    </source>
</evidence>
<dbReference type="EMBL" id="JACOGI010000001">
    <property type="protein sequence ID" value="MBC3515703.1"/>
    <property type="molecule type" value="Genomic_DNA"/>
</dbReference>
<comment type="pathway">
    <text evidence="5">Cofactor biosynthesis; adenosylcobalamin biosynthesis; adenosylcobalamin from cob(II)yrinate a,c-diamide: step 6/7.</text>
</comment>
<gene>
    <name evidence="20" type="ORF">H8K20_04720</name>
</gene>
<keyword evidence="12 19" id="KW-0547">Nucleotide-binding</keyword>
<dbReference type="Proteomes" id="UP000597668">
    <property type="component" value="Unassembled WGS sequence"/>
</dbReference>
<accession>A0A8J6LYP6</accession>
<dbReference type="GO" id="GO:0005525">
    <property type="term" value="F:GTP binding"/>
    <property type="evidence" value="ECO:0007669"/>
    <property type="project" value="UniProtKB-KW"/>
</dbReference>
<keyword evidence="10" id="KW-0169">Cobalamin biosynthesis</keyword>
<dbReference type="PANTHER" id="PTHR34848:SF1">
    <property type="entry name" value="BIFUNCTIONAL ADENOSYLCOBALAMIN BIOSYNTHESIS PROTEIN COBU"/>
    <property type="match status" value="1"/>
</dbReference>
<reference evidence="20" key="1">
    <citation type="submission" date="2020-08" db="EMBL/GenBank/DDBJ databases">
        <authorList>
            <person name="Liu C."/>
            <person name="Sun Q."/>
        </authorList>
    </citation>
    <scope>NUCLEOTIDE SEQUENCE</scope>
    <source>
        <strain evidence="20">NSJ-65</strain>
    </source>
</reference>
<comment type="function">
    <text evidence="4">Catalyzes ATP-dependent phosphorylation of adenosylcobinamide and addition of GMP to adenosylcobinamide phosphate.</text>
</comment>
<evidence type="ECO:0000256" key="15">
    <source>
        <dbReference type="ARBA" id="ARBA00023134"/>
    </source>
</evidence>
<dbReference type="PIRSF" id="PIRSF006135">
    <property type="entry name" value="CobU"/>
    <property type="match status" value="1"/>
</dbReference>
<evidence type="ECO:0000256" key="2">
    <source>
        <dbReference type="ARBA" id="ARBA00000711"/>
    </source>
</evidence>
<evidence type="ECO:0000256" key="1">
    <source>
        <dbReference type="ARBA" id="ARBA00000312"/>
    </source>
</evidence>
<feature type="active site" description="GMP-histidine intermediate" evidence="18">
    <location>
        <position position="48"/>
    </location>
</feature>
<proteinExistence type="inferred from homology"/>
<keyword evidence="14" id="KW-0067">ATP-binding</keyword>